<comment type="cofactor">
    <cofactor evidence="1 8">
        <name>FAD</name>
        <dbReference type="ChEBI" id="CHEBI:57692"/>
    </cofactor>
</comment>
<evidence type="ECO:0000256" key="8">
    <source>
        <dbReference type="RuleBase" id="RU362125"/>
    </source>
</evidence>
<dbReference type="PANTHER" id="PTHR43884">
    <property type="entry name" value="ACYL-COA DEHYDROGENASE"/>
    <property type="match status" value="1"/>
</dbReference>
<evidence type="ECO:0000256" key="7">
    <source>
        <dbReference type="ARBA" id="ARBA00067292"/>
    </source>
</evidence>
<dbReference type="InterPro" id="IPR037069">
    <property type="entry name" value="AcylCoA_DH/ox_N_sf"/>
</dbReference>
<dbReference type="InterPro" id="IPR009100">
    <property type="entry name" value="AcylCoA_DH/oxidase_NM_dom_sf"/>
</dbReference>
<feature type="domain" description="Acyl-CoA dehydrogenase/oxidase C-terminal" evidence="9">
    <location>
        <begin position="222"/>
        <end position="369"/>
    </location>
</feature>
<evidence type="ECO:0000259" key="9">
    <source>
        <dbReference type="Pfam" id="PF00441"/>
    </source>
</evidence>
<comment type="caution">
    <text evidence="12">The sequence shown here is derived from an EMBL/GenBank/DDBJ whole genome shotgun (WGS) entry which is preliminary data.</text>
</comment>
<comment type="similarity">
    <text evidence="2 8">Belongs to the acyl-CoA dehydrogenase family.</text>
</comment>
<evidence type="ECO:0000256" key="5">
    <source>
        <dbReference type="ARBA" id="ARBA00023002"/>
    </source>
</evidence>
<evidence type="ECO:0000313" key="13">
    <source>
        <dbReference type="Proteomes" id="UP000285961"/>
    </source>
</evidence>
<dbReference type="InterPro" id="IPR006089">
    <property type="entry name" value="Acyl-CoA_DH_CS"/>
</dbReference>
<evidence type="ECO:0000256" key="2">
    <source>
        <dbReference type="ARBA" id="ARBA00009347"/>
    </source>
</evidence>
<evidence type="ECO:0000256" key="6">
    <source>
        <dbReference type="ARBA" id="ARBA00066361"/>
    </source>
</evidence>
<dbReference type="Gene3D" id="1.10.540.10">
    <property type="entry name" value="Acyl-CoA dehydrogenase/oxidase, N-terminal domain"/>
    <property type="match status" value="1"/>
</dbReference>
<evidence type="ECO:0000256" key="3">
    <source>
        <dbReference type="ARBA" id="ARBA00022630"/>
    </source>
</evidence>
<dbReference type="InterPro" id="IPR036250">
    <property type="entry name" value="AcylCo_DH-like_C"/>
</dbReference>
<accession>A0A419EV71</accession>
<dbReference type="PROSITE" id="PS00073">
    <property type="entry name" value="ACYL_COA_DH_2"/>
    <property type="match status" value="1"/>
</dbReference>
<sequence length="371" mass="41043">MLRHSLRSFIEKEVAPHAEEWEKQGGFPHREVFKRFGELGFLGVDIPEQYGGSNAGFVATIVLAEEMARCNSSGVAASLGLHSNIALPYIAHLGTDEQKEKYLVPGVKGEIIGALGVTEPGAGSDVGSMRTYAVKDGDSYVINGSKMFITNGGIADFVILAAKTDREKGHQGITQFLVDTKTPGFTVSRDLDKLGWRACNTAELAFEDVRVPKSAILGEEESGFYNIMIHFQEERLYMAVGAVCEAQRALDLAIEYSKERVQFGRAIAKFQVTRHKIADMATEIEAARQIVYNTIRLYVEQEPCQVEVAMCKLFACEMAARVINQALQIFGGYGYMMEYPIQRLWRDSRIGPIGGGTSEIQREIIGRLLLQ</sequence>
<dbReference type="GO" id="GO:0050660">
    <property type="term" value="F:flavin adenine dinucleotide binding"/>
    <property type="evidence" value="ECO:0007669"/>
    <property type="project" value="InterPro"/>
</dbReference>
<dbReference type="Pfam" id="PF02771">
    <property type="entry name" value="Acyl-CoA_dh_N"/>
    <property type="match status" value="1"/>
</dbReference>
<dbReference type="InterPro" id="IPR013786">
    <property type="entry name" value="AcylCoA_DH/ox_N"/>
</dbReference>
<reference evidence="12 13" key="1">
    <citation type="journal article" date="2017" name="ISME J.">
        <title>Energy and carbon metabolisms in a deep terrestrial subsurface fluid microbial community.</title>
        <authorList>
            <person name="Momper L."/>
            <person name="Jungbluth S.P."/>
            <person name="Lee M.D."/>
            <person name="Amend J.P."/>
        </authorList>
    </citation>
    <scope>NUCLEOTIDE SEQUENCE [LARGE SCALE GENOMIC DNA]</scope>
    <source>
        <strain evidence="12">SURF_17</strain>
    </source>
</reference>
<organism evidence="12 13">
    <name type="scientific">Candidatus Abyssobacteria bacterium SURF_17</name>
    <dbReference type="NCBI Taxonomy" id="2093361"/>
    <lineage>
        <taxon>Bacteria</taxon>
        <taxon>Pseudomonadati</taxon>
        <taxon>Candidatus Hydrogenedentota</taxon>
        <taxon>Candidatus Abyssobacteria</taxon>
    </lineage>
</organism>
<evidence type="ECO:0000259" key="10">
    <source>
        <dbReference type="Pfam" id="PF02770"/>
    </source>
</evidence>
<dbReference type="SUPFAM" id="SSF56645">
    <property type="entry name" value="Acyl-CoA dehydrogenase NM domain-like"/>
    <property type="match status" value="1"/>
</dbReference>
<evidence type="ECO:0000256" key="4">
    <source>
        <dbReference type="ARBA" id="ARBA00022827"/>
    </source>
</evidence>
<evidence type="ECO:0000313" key="12">
    <source>
        <dbReference type="EMBL" id="RJP68228.1"/>
    </source>
</evidence>
<protein>
    <recommendedName>
        <fullName evidence="7">Cyclohexane-1-carbonyl-CoA dehydrogenase</fullName>
        <ecNumber evidence="6">1.3.8.11</ecNumber>
    </recommendedName>
</protein>
<dbReference type="GO" id="GO:0003995">
    <property type="term" value="F:acyl-CoA dehydrogenase activity"/>
    <property type="evidence" value="ECO:0007669"/>
    <property type="project" value="InterPro"/>
</dbReference>
<dbReference type="FunFam" id="2.40.110.10:FF:000009">
    <property type="entry name" value="Acyl-CoA dehydrogenase"/>
    <property type="match status" value="1"/>
</dbReference>
<dbReference type="InterPro" id="IPR046373">
    <property type="entry name" value="Acyl-CoA_Oxase/DH_mid-dom_sf"/>
</dbReference>
<dbReference type="SUPFAM" id="SSF47203">
    <property type="entry name" value="Acyl-CoA dehydrogenase C-terminal domain-like"/>
    <property type="match status" value="1"/>
</dbReference>
<dbReference type="EC" id="1.3.8.11" evidence="6"/>
<evidence type="ECO:0000256" key="1">
    <source>
        <dbReference type="ARBA" id="ARBA00001974"/>
    </source>
</evidence>
<dbReference type="PROSITE" id="PS00072">
    <property type="entry name" value="ACYL_COA_DH_1"/>
    <property type="match status" value="1"/>
</dbReference>
<dbReference type="Pfam" id="PF00441">
    <property type="entry name" value="Acyl-CoA_dh_1"/>
    <property type="match status" value="1"/>
</dbReference>
<dbReference type="Gene3D" id="2.40.110.10">
    <property type="entry name" value="Butyryl-CoA Dehydrogenase, subunit A, domain 2"/>
    <property type="match status" value="1"/>
</dbReference>
<dbReference type="FunFam" id="1.10.540.10:FF:000026">
    <property type="entry name" value="Acyl-CoA dehydrogenase medium chain"/>
    <property type="match status" value="1"/>
</dbReference>
<dbReference type="Pfam" id="PF02770">
    <property type="entry name" value="Acyl-CoA_dh_M"/>
    <property type="match status" value="1"/>
</dbReference>
<dbReference type="PIRSF" id="PIRSF016578">
    <property type="entry name" value="HsaA"/>
    <property type="match status" value="1"/>
</dbReference>
<keyword evidence="5 8" id="KW-0560">Oxidoreductase</keyword>
<dbReference type="EMBL" id="QZKI01000093">
    <property type="protein sequence ID" value="RJP68228.1"/>
    <property type="molecule type" value="Genomic_DNA"/>
</dbReference>
<dbReference type="FunFam" id="1.20.140.10:FF:000001">
    <property type="entry name" value="Acyl-CoA dehydrogenase"/>
    <property type="match status" value="1"/>
</dbReference>
<evidence type="ECO:0000259" key="11">
    <source>
        <dbReference type="Pfam" id="PF02771"/>
    </source>
</evidence>
<gene>
    <name evidence="12" type="ORF">C4532_13110</name>
</gene>
<proteinExistence type="inferred from homology"/>
<dbReference type="InterPro" id="IPR006091">
    <property type="entry name" value="Acyl-CoA_Oxase/DH_mid-dom"/>
</dbReference>
<keyword evidence="3 8" id="KW-0285">Flavoprotein</keyword>
<dbReference type="PANTHER" id="PTHR43884:SF40">
    <property type="entry name" value="ACYL-COA DEHYDROGENASE"/>
    <property type="match status" value="1"/>
</dbReference>
<name>A0A419EV71_9BACT</name>
<dbReference type="Proteomes" id="UP000285961">
    <property type="component" value="Unassembled WGS sequence"/>
</dbReference>
<dbReference type="AlphaFoldDB" id="A0A419EV71"/>
<dbReference type="Gene3D" id="1.20.140.10">
    <property type="entry name" value="Butyryl-CoA Dehydrogenase, subunit A, domain 3"/>
    <property type="match status" value="1"/>
</dbReference>
<feature type="domain" description="Acyl-CoA oxidase/dehydrogenase middle" evidence="10">
    <location>
        <begin position="114"/>
        <end position="209"/>
    </location>
</feature>
<feature type="domain" description="Acyl-CoA dehydrogenase/oxidase N-terminal" evidence="11">
    <location>
        <begin position="1"/>
        <end position="110"/>
    </location>
</feature>
<keyword evidence="4 8" id="KW-0274">FAD</keyword>
<dbReference type="InterPro" id="IPR009075">
    <property type="entry name" value="AcylCo_DH/oxidase_C"/>
</dbReference>